<name>A0ABD2ZRC7_9GENT</name>
<feature type="region of interest" description="Disordered" evidence="1">
    <location>
        <begin position="40"/>
        <end position="88"/>
    </location>
</feature>
<protein>
    <submittedName>
        <fullName evidence="2">Uncharacterized protein</fullName>
    </submittedName>
</protein>
<gene>
    <name evidence="2" type="ORF">ACH5RR_014820</name>
</gene>
<accession>A0ABD2ZRC7</accession>
<proteinExistence type="predicted"/>
<evidence type="ECO:0000313" key="3">
    <source>
        <dbReference type="Proteomes" id="UP001630127"/>
    </source>
</evidence>
<evidence type="ECO:0000256" key="1">
    <source>
        <dbReference type="SAM" id="MobiDB-lite"/>
    </source>
</evidence>
<comment type="caution">
    <text evidence="2">The sequence shown here is derived from an EMBL/GenBank/DDBJ whole genome shotgun (WGS) entry which is preliminary data.</text>
</comment>
<dbReference type="AlphaFoldDB" id="A0ABD2ZRC7"/>
<dbReference type="EMBL" id="JBJUIK010000007">
    <property type="protein sequence ID" value="KAL3521986.1"/>
    <property type="molecule type" value="Genomic_DNA"/>
</dbReference>
<evidence type="ECO:0000313" key="2">
    <source>
        <dbReference type="EMBL" id="KAL3521986.1"/>
    </source>
</evidence>
<feature type="compositionally biased region" description="Polar residues" evidence="1">
    <location>
        <begin position="46"/>
        <end position="60"/>
    </location>
</feature>
<dbReference type="Proteomes" id="UP001630127">
    <property type="component" value="Unassembled WGS sequence"/>
</dbReference>
<reference evidence="2 3" key="1">
    <citation type="submission" date="2024-11" db="EMBL/GenBank/DDBJ databases">
        <title>A near-complete genome assembly of Cinchona calisaya.</title>
        <authorList>
            <person name="Lian D.C."/>
            <person name="Zhao X.W."/>
            <person name="Wei L."/>
        </authorList>
    </citation>
    <scope>NUCLEOTIDE SEQUENCE [LARGE SCALE GENOMIC DNA]</scope>
    <source>
        <tissue evidence="2">Nenye</tissue>
    </source>
</reference>
<keyword evidence="3" id="KW-1185">Reference proteome</keyword>
<sequence length="88" mass="9628">MAFFSNFVVCFSDSKRVGCEGADENLSKQNKPTRRVACEGDDDMMSISNQNKPSKKVQNGSEEKMKSKSNGAPIPMSYFPVGSGLSRL</sequence>
<organism evidence="2 3">
    <name type="scientific">Cinchona calisaya</name>
    <dbReference type="NCBI Taxonomy" id="153742"/>
    <lineage>
        <taxon>Eukaryota</taxon>
        <taxon>Viridiplantae</taxon>
        <taxon>Streptophyta</taxon>
        <taxon>Embryophyta</taxon>
        <taxon>Tracheophyta</taxon>
        <taxon>Spermatophyta</taxon>
        <taxon>Magnoliopsida</taxon>
        <taxon>eudicotyledons</taxon>
        <taxon>Gunneridae</taxon>
        <taxon>Pentapetalae</taxon>
        <taxon>asterids</taxon>
        <taxon>lamiids</taxon>
        <taxon>Gentianales</taxon>
        <taxon>Rubiaceae</taxon>
        <taxon>Cinchonoideae</taxon>
        <taxon>Cinchoneae</taxon>
        <taxon>Cinchona</taxon>
    </lineage>
</organism>